<dbReference type="RefSeq" id="WP_169666989.1">
    <property type="nucleotide sequence ID" value="NZ_CP076132.1"/>
</dbReference>
<evidence type="ECO:0000313" key="2">
    <source>
        <dbReference type="EMBL" id="QWG02409.1"/>
    </source>
</evidence>
<feature type="domain" description="Secretion system C-terminal sorting" evidence="1">
    <location>
        <begin position="397"/>
        <end position="461"/>
    </location>
</feature>
<dbReference type="KEGG" id="fya:KMW28_02155"/>
<dbReference type="AlphaFoldDB" id="A0AAX1N4C2"/>
<dbReference type="EMBL" id="CP076132">
    <property type="protein sequence ID" value="QWG02409.1"/>
    <property type="molecule type" value="Genomic_DNA"/>
</dbReference>
<dbReference type="InterPro" id="IPR026444">
    <property type="entry name" value="Secre_tail"/>
</dbReference>
<name>A0AAX1N4C2_9BACT</name>
<evidence type="ECO:0000313" key="3">
    <source>
        <dbReference type="Proteomes" id="UP000678679"/>
    </source>
</evidence>
<accession>A0AAX1N4C2</accession>
<sequence length="473" mass="53401">MKTKLLFVAVLFVLFDNDESWAQHQNIQTVQPDSISTIKGEEYIYLPGGNYKFIRVGENQNVVITGSLDLDPNAHSGVIYQYGNPVISDSTIEQINYDFSTSSTIILEHNGHLEVYGGMHQNLSGNLNMILKDDSEVICNSLFNINLQRRTTANIMSFGTNAQIVTMGTSDLKLRPFRLTDAVNGMTPSQLEALIDISKFLFSQYGDRVRNNFDRGVDIYFGTHGQNPQFYHESINPIAGENGNPISKVVLKDLLRVLLQSNIEQIHLEQRGSSTPFSVFFATMQHEFAQLPVELVNFEVVKNGDDSFDAIWSTATEINSDYFKLDYSNDKIHYFEIAGHIPAKGNSNTLEKYKVENLPISSNNVYVRLTQYDFDGSFQSWTSKVHSSNLALNYNKLYPIPTNDNLHVQLQNAHKEGVIVELIEASTGKVVFKKKYGEVQSIDINTSSFNDGVYILHAKCGVRNRHDEILIFH</sequence>
<dbReference type="Gene3D" id="2.60.40.3080">
    <property type="match status" value="1"/>
</dbReference>
<reference evidence="2 3" key="1">
    <citation type="submission" date="2021-05" db="EMBL/GenBank/DDBJ databases">
        <title>Comparative genomic studies on the polysaccharide-degrading batcterial strains of the Flammeovirga genus.</title>
        <authorList>
            <person name="Zewei F."/>
            <person name="Zheng Z."/>
            <person name="Yu L."/>
            <person name="Ruyue G."/>
            <person name="Yanhong M."/>
            <person name="Yuanyuan C."/>
            <person name="Jingyan G."/>
            <person name="Wenjun H."/>
        </authorList>
    </citation>
    <scope>NUCLEOTIDE SEQUENCE [LARGE SCALE GENOMIC DNA]</scope>
    <source>
        <strain evidence="2 3">NBRC:100898</strain>
    </source>
</reference>
<keyword evidence="3" id="KW-1185">Reference proteome</keyword>
<organism evidence="2 3">
    <name type="scientific">Flammeovirga yaeyamensis</name>
    <dbReference type="NCBI Taxonomy" id="367791"/>
    <lineage>
        <taxon>Bacteria</taxon>
        <taxon>Pseudomonadati</taxon>
        <taxon>Bacteroidota</taxon>
        <taxon>Cytophagia</taxon>
        <taxon>Cytophagales</taxon>
        <taxon>Flammeovirgaceae</taxon>
        <taxon>Flammeovirga</taxon>
    </lineage>
</organism>
<proteinExistence type="predicted"/>
<gene>
    <name evidence="2" type="ORF">KMW28_02155</name>
</gene>
<dbReference type="Proteomes" id="UP000678679">
    <property type="component" value="Chromosome 1"/>
</dbReference>
<dbReference type="Pfam" id="PF18962">
    <property type="entry name" value="Por_Secre_tail"/>
    <property type="match status" value="1"/>
</dbReference>
<evidence type="ECO:0000259" key="1">
    <source>
        <dbReference type="Pfam" id="PF18962"/>
    </source>
</evidence>
<protein>
    <submittedName>
        <fullName evidence="2">T9SS type A sorting domain-containing protein</fullName>
    </submittedName>
</protein>